<dbReference type="EMBL" id="SNRW01022700">
    <property type="protein sequence ID" value="KAA6363599.1"/>
    <property type="molecule type" value="Genomic_DNA"/>
</dbReference>
<sequence>MNLVGQSVQFQLRRHEFLAPAIELTDQNIDTLKQLIGLDHQQDNQAIQRQVQIQPNLRYAPPQIIFQQTPYENREQEVSNYGNPYQSQNSSQSFEQGQDQHHIHPDQNQIYNEVENKEIEDKKKEIVKKQKKMNKETKIDQKHPESKNLKHKSKSHQTKKEKEKEYEKMNDNYNSENEQEKQSTDKVDDPKDADHEQLTHKGLENNSIEDAEDV</sequence>
<feature type="compositionally biased region" description="Polar residues" evidence="1">
    <location>
        <begin position="78"/>
        <end position="97"/>
    </location>
</feature>
<name>A0A5J4U029_9EUKA</name>
<feature type="region of interest" description="Disordered" evidence="1">
    <location>
        <begin position="73"/>
        <end position="107"/>
    </location>
</feature>
<protein>
    <submittedName>
        <fullName evidence="2">Uncharacterized protein</fullName>
    </submittedName>
</protein>
<evidence type="ECO:0000313" key="3">
    <source>
        <dbReference type="Proteomes" id="UP000324800"/>
    </source>
</evidence>
<feature type="compositionally biased region" description="Basic and acidic residues" evidence="1">
    <location>
        <begin position="158"/>
        <end position="170"/>
    </location>
</feature>
<feature type="compositionally biased region" description="Basic and acidic residues" evidence="1">
    <location>
        <begin position="128"/>
        <end position="148"/>
    </location>
</feature>
<dbReference type="AlphaFoldDB" id="A0A5J4U029"/>
<reference evidence="2 3" key="1">
    <citation type="submission" date="2019-03" db="EMBL/GenBank/DDBJ databases">
        <title>Single cell metagenomics reveals metabolic interactions within the superorganism composed of flagellate Streblomastix strix and complex community of Bacteroidetes bacteria on its surface.</title>
        <authorList>
            <person name="Treitli S.C."/>
            <person name="Kolisko M."/>
            <person name="Husnik F."/>
            <person name="Keeling P."/>
            <person name="Hampl V."/>
        </authorList>
    </citation>
    <scope>NUCLEOTIDE SEQUENCE [LARGE SCALE GENOMIC DNA]</scope>
    <source>
        <strain evidence="2">ST1C</strain>
    </source>
</reference>
<proteinExistence type="predicted"/>
<dbReference type="Proteomes" id="UP000324800">
    <property type="component" value="Unassembled WGS sequence"/>
</dbReference>
<comment type="caution">
    <text evidence="2">The sequence shown here is derived from an EMBL/GenBank/DDBJ whole genome shotgun (WGS) entry which is preliminary data.</text>
</comment>
<feature type="compositionally biased region" description="Basic and acidic residues" evidence="1">
    <location>
        <begin position="178"/>
        <end position="203"/>
    </location>
</feature>
<evidence type="ECO:0000313" key="2">
    <source>
        <dbReference type="EMBL" id="KAA6363599.1"/>
    </source>
</evidence>
<accession>A0A5J4U029</accession>
<organism evidence="2 3">
    <name type="scientific">Streblomastix strix</name>
    <dbReference type="NCBI Taxonomy" id="222440"/>
    <lineage>
        <taxon>Eukaryota</taxon>
        <taxon>Metamonada</taxon>
        <taxon>Preaxostyla</taxon>
        <taxon>Oxymonadida</taxon>
        <taxon>Streblomastigidae</taxon>
        <taxon>Streblomastix</taxon>
    </lineage>
</organism>
<evidence type="ECO:0000256" key="1">
    <source>
        <dbReference type="SAM" id="MobiDB-lite"/>
    </source>
</evidence>
<feature type="region of interest" description="Disordered" evidence="1">
    <location>
        <begin position="128"/>
        <end position="214"/>
    </location>
</feature>
<gene>
    <name evidence="2" type="ORF">EZS28_040874</name>
</gene>